<gene>
    <name evidence="1" type="ORF">HA050_06445</name>
</gene>
<evidence type="ECO:0000313" key="1">
    <source>
        <dbReference type="EMBL" id="NHQ85758.1"/>
    </source>
</evidence>
<sequence length="276" mass="31539">MREPNFSESQLQQAVNTAYIRHALEQHGVWVFANVPSLIDEFDLGWDSAFHFPWYPHVPHPDHEGCNFFIQYKLSGELTSAGAKEWQHWNSEYFRFKIPHNTKDAVGKFVDDYHQWDRLKDLANQNYPTFYATNATLSKDDLRSASKAGTLLNNIPLLDVRGVAELHKHVTFTSSSTFFLLHSEKEESSKVSFATAIEKLSESKTASLNASSEALLRSLKEIGGNDEGWNNDLLKISQARDNQAPRRFQAWITQALLSSFVRKHLGTEMLWLPKKG</sequence>
<accession>A0ABX0KZR7</accession>
<comment type="caution">
    <text evidence="1">The sequence shown here is derived from an EMBL/GenBank/DDBJ whole genome shotgun (WGS) entry which is preliminary data.</text>
</comment>
<name>A0ABX0KZR7_9NEIS</name>
<dbReference type="Proteomes" id="UP000712570">
    <property type="component" value="Unassembled WGS sequence"/>
</dbReference>
<proteinExistence type="predicted"/>
<reference evidence="1 2" key="1">
    <citation type="submission" date="2020-03" db="EMBL/GenBank/DDBJ databases">
        <title>Draft genome sequence of environmentally isolated violet-colored cultures.</title>
        <authorList>
            <person name="Wilson H.S."/>
        </authorList>
    </citation>
    <scope>NUCLEOTIDE SEQUENCE [LARGE SCALE GENOMIC DNA]</scope>
    <source>
        <strain evidence="1 2">HSC-16F04</strain>
    </source>
</reference>
<dbReference type="RefSeq" id="WP_166823622.1">
    <property type="nucleotide sequence ID" value="NZ_JAAOLX010000003.1"/>
</dbReference>
<evidence type="ECO:0000313" key="2">
    <source>
        <dbReference type="Proteomes" id="UP000712570"/>
    </source>
</evidence>
<organism evidence="1 2">
    <name type="scientific">Iodobacter violaceini</name>
    <dbReference type="NCBI Taxonomy" id="3044271"/>
    <lineage>
        <taxon>Bacteria</taxon>
        <taxon>Pseudomonadati</taxon>
        <taxon>Pseudomonadota</taxon>
        <taxon>Betaproteobacteria</taxon>
        <taxon>Neisseriales</taxon>
        <taxon>Chitinibacteraceae</taxon>
        <taxon>Iodobacter</taxon>
    </lineage>
</organism>
<dbReference type="EMBL" id="JAAOLX010000003">
    <property type="protein sequence ID" value="NHQ85758.1"/>
    <property type="molecule type" value="Genomic_DNA"/>
</dbReference>
<protein>
    <submittedName>
        <fullName evidence="1">Uncharacterized protein</fullName>
    </submittedName>
</protein>
<keyword evidence="2" id="KW-1185">Reference proteome</keyword>